<organism evidence="1 2">
    <name type="scientific">Candidatus Haliotispira prima</name>
    <dbReference type="NCBI Taxonomy" id="3034016"/>
    <lineage>
        <taxon>Bacteria</taxon>
        <taxon>Pseudomonadati</taxon>
        <taxon>Spirochaetota</taxon>
        <taxon>Spirochaetia</taxon>
        <taxon>Spirochaetales</taxon>
        <taxon>Spirochaetaceae</taxon>
        <taxon>Candidatus Haliotispira</taxon>
    </lineage>
</organism>
<accession>A0ABY8MKX8</accession>
<reference evidence="1 2" key="1">
    <citation type="submission" date="2023-04" db="EMBL/GenBank/DDBJ databases">
        <title>Spirochaete genome identified in red abalone sample constitutes a novel genus.</title>
        <authorList>
            <person name="Sharma S.P."/>
            <person name="Purcell C.M."/>
            <person name="Hyde J.R."/>
            <person name="Severin A.J."/>
        </authorList>
    </citation>
    <scope>NUCLEOTIDE SEQUENCE [LARGE SCALE GENOMIC DNA]</scope>
    <source>
        <strain evidence="1 2">SP-2023</strain>
    </source>
</reference>
<name>A0ABY8MKX8_9SPIO</name>
<keyword evidence="2" id="KW-1185">Reference proteome</keyword>
<dbReference type="Proteomes" id="UP001228690">
    <property type="component" value="Chromosome"/>
</dbReference>
<dbReference type="EMBL" id="CP123443">
    <property type="protein sequence ID" value="WGK69459.1"/>
    <property type="molecule type" value="Genomic_DNA"/>
</dbReference>
<proteinExistence type="predicted"/>
<sequence length="82" mass="9421">MDKLDLKTRLQNCSSREAIEEVFHNSGISGLKDKKATLDNIMGNPETFYSAQLSEEDQYQREVSIFLTGAWKINEFYERAGL</sequence>
<protein>
    <submittedName>
        <fullName evidence="1">Uncharacterized protein</fullName>
    </submittedName>
</protein>
<evidence type="ECO:0000313" key="2">
    <source>
        <dbReference type="Proteomes" id="UP001228690"/>
    </source>
</evidence>
<evidence type="ECO:0000313" key="1">
    <source>
        <dbReference type="EMBL" id="WGK69459.1"/>
    </source>
</evidence>
<gene>
    <name evidence="1" type="ORF">P0082_00965</name>
</gene>
<dbReference type="RefSeq" id="WP_326927642.1">
    <property type="nucleotide sequence ID" value="NZ_CP123443.1"/>
</dbReference>